<evidence type="ECO:0000256" key="4">
    <source>
        <dbReference type="ARBA" id="ARBA00023014"/>
    </source>
</evidence>
<keyword evidence="3 5" id="KW-0408">Iron</keyword>
<keyword evidence="1 5" id="KW-0949">S-adenosyl-L-methionine</keyword>
<dbReference type="InterPro" id="IPR058240">
    <property type="entry name" value="rSAM_sf"/>
</dbReference>
<feature type="binding site" evidence="5">
    <location>
        <position position="80"/>
    </location>
    <ligand>
        <name>[4Fe-4S] cluster</name>
        <dbReference type="ChEBI" id="CHEBI:49883"/>
        <note>4Fe-4S-S-AdoMet</note>
    </ligand>
</feature>
<dbReference type="InterPro" id="IPR016431">
    <property type="entry name" value="Pyrv-formate_lyase-activ_prd"/>
</dbReference>
<dbReference type="InterPro" id="IPR013785">
    <property type="entry name" value="Aldolase_TIM"/>
</dbReference>
<dbReference type="PANTHER" id="PTHR43075:SF1">
    <property type="entry name" value="FORMATE LYASE ACTIVATING ENZYME, PUTATIVE (AFU_ORTHOLOGUE AFUA_2G15630)-RELATED"/>
    <property type="match status" value="1"/>
</dbReference>
<name>A0A937X888_UNCEI</name>
<proteinExistence type="predicted"/>
<feature type="domain" description="Radical SAM core" evidence="6">
    <location>
        <begin position="71"/>
        <end position="177"/>
    </location>
</feature>
<comment type="caution">
    <text evidence="7">The sequence shown here is derived from an EMBL/GenBank/DDBJ whole genome shotgun (WGS) entry which is preliminary data.</text>
</comment>
<evidence type="ECO:0000313" key="7">
    <source>
        <dbReference type="EMBL" id="MBM3317360.1"/>
    </source>
</evidence>
<dbReference type="GO" id="GO:0046872">
    <property type="term" value="F:metal ion binding"/>
    <property type="evidence" value="ECO:0007669"/>
    <property type="project" value="UniProtKB-KW"/>
</dbReference>
<dbReference type="PIRSF" id="PIRSF004869">
    <property type="entry name" value="PflX_prd"/>
    <property type="match status" value="1"/>
</dbReference>
<keyword evidence="2 5" id="KW-0479">Metal-binding</keyword>
<dbReference type="AlphaFoldDB" id="A0A937X888"/>
<dbReference type="GO" id="GO:0003824">
    <property type="term" value="F:catalytic activity"/>
    <property type="evidence" value="ECO:0007669"/>
    <property type="project" value="InterPro"/>
</dbReference>
<dbReference type="SUPFAM" id="SSF102114">
    <property type="entry name" value="Radical SAM enzymes"/>
    <property type="match status" value="1"/>
</dbReference>
<dbReference type="InterPro" id="IPR040085">
    <property type="entry name" value="MJ0674-like"/>
</dbReference>
<reference evidence="7" key="1">
    <citation type="submission" date="2019-03" db="EMBL/GenBank/DDBJ databases">
        <title>Lake Tanganyika Metagenome-Assembled Genomes (MAGs).</title>
        <authorList>
            <person name="Tran P."/>
        </authorList>
    </citation>
    <scope>NUCLEOTIDE SEQUENCE</scope>
    <source>
        <strain evidence="7">M_DeepCast_400m_m2_100</strain>
    </source>
</reference>
<accession>A0A937X888</accession>
<dbReference type="Pfam" id="PF04055">
    <property type="entry name" value="Radical_SAM"/>
    <property type="match status" value="1"/>
</dbReference>
<dbReference type="Gene3D" id="3.20.20.70">
    <property type="entry name" value="Aldolase class I"/>
    <property type="match status" value="1"/>
</dbReference>
<dbReference type="PANTHER" id="PTHR43075">
    <property type="entry name" value="FORMATE LYASE ACTIVATING ENZYME, PUTATIVE (AFU_ORTHOLOGUE AFUA_2G15630)-RELATED"/>
    <property type="match status" value="1"/>
</dbReference>
<evidence type="ECO:0000259" key="6">
    <source>
        <dbReference type="Pfam" id="PF04055"/>
    </source>
</evidence>
<evidence type="ECO:0000256" key="2">
    <source>
        <dbReference type="ARBA" id="ARBA00022723"/>
    </source>
</evidence>
<feature type="binding site" evidence="5">
    <location>
        <position position="83"/>
    </location>
    <ligand>
        <name>[4Fe-4S] cluster</name>
        <dbReference type="ChEBI" id="CHEBI:49883"/>
        <note>4Fe-4S-S-AdoMet</note>
    </ligand>
</feature>
<sequence>MRLTPDELEGRGEELRRRLGACDLCPRRCGVDRLRGETGFCGAAQAVPVAAALAHHGEEPPLSGTRGAGTIFFGGCNLRCAYCQNRQISRLETPQRLLDPQALAGEMLRLQEAGCHNIELVTPSHLGPQILLALAAAARGGLALPIAYNTGGYDGLETLRALDGAVDIYLPDLKYADAGIAAELSGAADYWSVASAAVREMLRQVGGLSPAGEGTAQRGLIVRHLVLPNGLSGSPAVLEFLAALDPRPAVSLMAQFYPVPGCEHPLLQRPLFAAEYARVVERMEALGLGEGWVQDLSSQETWRPDFSRLDPFAPRPGE</sequence>
<dbReference type="SFLD" id="SFLDG01099">
    <property type="entry name" value="Uncharacterised_Radical_SAM_Su"/>
    <property type="match status" value="1"/>
</dbReference>
<evidence type="ECO:0000256" key="5">
    <source>
        <dbReference type="PIRSR" id="PIRSR004869-50"/>
    </source>
</evidence>
<protein>
    <submittedName>
        <fullName evidence="7">Radical SAM protein</fullName>
    </submittedName>
</protein>
<dbReference type="Proteomes" id="UP000748308">
    <property type="component" value="Unassembled WGS sequence"/>
</dbReference>
<feature type="binding site" evidence="5">
    <location>
        <position position="76"/>
    </location>
    <ligand>
        <name>[4Fe-4S] cluster</name>
        <dbReference type="ChEBI" id="CHEBI:49883"/>
        <note>4Fe-4S-S-AdoMet</note>
    </ligand>
</feature>
<dbReference type="SFLD" id="SFLDS00029">
    <property type="entry name" value="Radical_SAM"/>
    <property type="match status" value="1"/>
</dbReference>
<evidence type="ECO:0000313" key="8">
    <source>
        <dbReference type="Proteomes" id="UP000748308"/>
    </source>
</evidence>
<dbReference type="GO" id="GO:0051536">
    <property type="term" value="F:iron-sulfur cluster binding"/>
    <property type="evidence" value="ECO:0007669"/>
    <property type="project" value="UniProtKB-KW"/>
</dbReference>
<gene>
    <name evidence="7" type="ORF">FJY75_05865</name>
</gene>
<comment type="cofactor">
    <cofactor evidence="5">
        <name>[4Fe-4S] cluster</name>
        <dbReference type="ChEBI" id="CHEBI:49883"/>
    </cofactor>
    <text evidence="5">Binds 1 [4Fe-4S] cluster. The cluster is coordinated with 3 cysteines and an exchangeable S-adenosyl-L-methionine.</text>
</comment>
<keyword evidence="4 5" id="KW-0411">Iron-sulfur</keyword>
<dbReference type="EMBL" id="VGIY01000112">
    <property type="protein sequence ID" value="MBM3317360.1"/>
    <property type="molecule type" value="Genomic_DNA"/>
</dbReference>
<evidence type="ECO:0000256" key="1">
    <source>
        <dbReference type="ARBA" id="ARBA00022691"/>
    </source>
</evidence>
<evidence type="ECO:0000256" key="3">
    <source>
        <dbReference type="ARBA" id="ARBA00023004"/>
    </source>
</evidence>
<dbReference type="InterPro" id="IPR007197">
    <property type="entry name" value="rSAM"/>
</dbReference>
<organism evidence="7 8">
    <name type="scientific">Eiseniibacteriota bacterium</name>
    <dbReference type="NCBI Taxonomy" id="2212470"/>
    <lineage>
        <taxon>Bacteria</taxon>
        <taxon>Candidatus Eiseniibacteriota</taxon>
    </lineage>
</organism>